<dbReference type="InterPro" id="IPR006575">
    <property type="entry name" value="RWD_dom"/>
</dbReference>
<dbReference type="Pfam" id="PF05773">
    <property type="entry name" value="RWD"/>
    <property type="match status" value="1"/>
</dbReference>
<dbReference type="InterPro" id="IPR016135">
    <property type="entry name" value="UBQ-conjugating_enzyme/RWD"/>
</dbReference>
<name>A0A8X6HES1_TRICU</name>
<accession>A0A8X6HES1</accession>
<dbReference type="PROSITE" id="PS50908">
    <property type="entry name" value="RWD"/>
    <property type="match status" value="1"/>
</dbReference>
<dbReference type="SUPFAM" id="SSF54495">
    <property type="entry name" value="UBC-like"/>
    <property type="match status" value="1"/>
</dbReference>
<feature type="domain" description="RWD" evidence="1">
    <location>
        <begin position="9"/>
        <end position="108"/>
    </location>
</feature>
<dbReference type="Proteomes" id="UP000887116">
    <property type="component" value="Unassembled WGS sequence"/>
</dbReference>
<dbReference type="CDD" id="cd23821">
    <property type="entry name" value="RWD_IMPACT"/>
    <property type="match status" value="1"/>
</dbReference>
<dbReference type="InterPro" id="IPR023582">
    <property type="entry name" value="Impact"/>
</dbReference>
<dbReference type="PANTHER" id="PTHR16301:SF25">
    <property type="entry name" value="PROTEIN IMPACT"/>
    <property type="match status" value="1"/>
</dbReference>
<protein>
    <submittedName>
        <fullName evidence="2">Protein IMPACT</fullName>
    </submittedName>
</protein>
<sequence>MDSATLQANEIEALSSIFEDKWELENLRDRSYSINITNSSGKNVYFRVVLPEDYPVNSPPTYLFSAPWMTRNEKNNLSSMLNETCIENLGESILYQWIVKIQDFIQELEDSKLDPESTRNCDSNISVPQEIYTYMQDNLQE</sequence>
<dbReference type="AlphaFoldDB" id="A0A8X6HES1"/>
<organism evidence="2 3">
    <name type="scientific">Trichonephila clavata</name>
    <name type="common">Joro spider</name>
    <name type="synonym">Nephila clavata</name>
    <dbReference type="NCBI Taxonomy" id="2740835"/>
    <lineage>
        <taxon>Eukaryota</taxon>
        <taxon>Metazoa</taxon>
        <taxon>Ecdysozoa</taxon>
        <taxon>Arthropoda</taxon>
        <taxon>Chelicerata</taxon>
        <taxon>Arachnida</taxon>
        <taxon>Araneae</taxon>
        <taxon>Araneomorphae</taxon>
        <taxon>Entelegynae</taxon>
        <taxon>Araneoidea</taxon>
        <taxon>Nephilidae</taxon>
        <taxon>Trichonephila</taxon>
    </lineage>
</organism>
<evidence type="ECO:0000313" key="2">
    <source>
        <dbReference type="EMBL" id="GFQ72722.1"/>
    </source>
</evidence>
<dbReference type="EMBL" id="BMAO01001353">
    <property type="protein sequence ID" value="GFQ72722.1"/>
    <property type="molecule type" value="Genomic_DNA"/>
</dbReference>
<keyword evidence="3" id="KW-1185">Reference proteome</keyword>
<dbReference type="SMART" id="SM00591">
    <property type="entry name" value="RWD"/>
    <property type="match status" value="1"/>
</dbReference>
<dbReference type="GO" id="GO:0140469">
    <property type="term" value="P:GCN2-mediated signaling"/>
    <property type="evidence" value="ECO:0007669"/>
    <property type="project" value="TreeGrafter"/>
</dbReference>
<dbReference type="OrthoDB" id="69641at2759"/>
<comment type="caution">
    <text evidence="2">The sequence shown here is derived from an EMBL/GenBank/DDBJ whole genome shotgun (WGS) entry which is preliminary data.</text>
</comment>
<dbReference type="Gene3D" id="3.10.110.10">
    <property type="entry name" value="Ubiquitin Conjugating Enzyme"/>
    <property type="match status" value="1"/>
</dbReference>
<dbReference type="GO" id="GO:0006446">
    <property type="term" value="P:regulation of translational initiation"/>
    <property type="evidence" value="ECO:0007669"/>
    <property type="project" value="TreeGrafter"/>
</dbReference>
<evidence type="ECO:0000313" key="3">
    <source>
        <dbReference type="Proteomes" id="UP000887116"/>
    </source>
</evidence>
<gene>
    <name evidence="2" type="primary">impact_1</name>
    <name evidence="2" type="ORF">TNCT_590421</name>
</gene>
<reference evidence="2" key="1">
    <citation type="submission" date="2020-07" db="EMBL/GenBank/DDBJ databases">
        <title>Multicomponent nature underlies the extraordinary mechanical properties of spider dragline silk.</title>
        <authorList>
            <person name="Kono N."/>
            <person name="Nakamura H."/>
            <person name="Mori M."/>
            <person name="Yoshida Y."/>
            <person name="Ohtoshi R."/>
            <person name="Malay A.D."/>
            <person name="Moran D.A.P."/>
            <person name="Tomita M."/>
            <person name="Numata K."/>
            <person name="Arakawa K."/>
        </authorList>
    </citation>
    <scope>NUCLEOTIDE SEQUENCE</scope>
</reference>
<proteinExistence type="predicted"/>
<dbReference type="GO" id="GO:0005737">
    <property type="term" value="C:cytoplasm"/>
    <property type="evidence" value="ECO:0007669"/>
    <property type="project" value="TreeGrafter"/>
</dbReference>
<feature type="non-terminal residue" evidence="2">
    <location>
        <position position="1"/>
    </location>
</feature>
<evidence type="ECO:0000259" key="1">
    <source>
        <dbReference type="PROSITE" id="PS50908"/>
    </source>
</evidence>
<dbReference type="PANTHER" id="PTHR16301">
    <property type="entry name" value="IMPACT-RELATED"/>
    <property type="match status" value="1"/>
</dbReference>